<evidence type="ECO:0000313" key="11">
    <source>
        <dbReference type="EMBL" id="AKF03132.1"/>
    </source>
</evidence>
<accession>A0A0F6YF19</accession>
<proteinExistence type="predicted"/>
<dbReference type="PANTHER" id="PTHR43065:SF42">
    <property type="entry name" value="TWO-COMPONENT SENSOR PPRA"/>
    <property type="match status" value="1"/>
</dbReference>
<dbReference type="PROSITE" id="PS50113">
    <property type="entry name" value="PAC"/>
    <property type="match status" value="1"/>
</dbReference>
<dbReference type="Gene3D" id="3.40.50.2300">
    <property type="match status" value="1"/>
</dbReference>
<dbReference type="SMART" id="SM00388">
    <property type="entry name" value="HisKA"/>
    <property type="match status" value="1"/>
</dbReference>
<dbReference type="InterPro" id="IPR036890">
    <property type="entry name" value="HATPase_C_sf"/>
</dbReference>
<evidence type="ECO:0000259" key="8">
    <source>
        <dbReference type="PROSITE" id="PS50110"/>
    </source>
</evidence>
<dbReference type="SUPFAM" id="SSF55874">
    <property type="entry name" value="ATPase domain of HSP90 chaperone/DNA topoisomerase II/histidine kinase"/>
    <property type="match status" value="1"/>
</dbReference>
<dbReference type="Pfam" id="PF00072">
    <property type="entry name" value="Response_reg"/>
    <property type="match status" value="1"/>
</dbReference>
<evidence type="ECO:0000256" key="3">
    <source>
        <dbReference type="ARBA" id="ARBA00022553"/>
    </source>
</evidence>
<dbReference type="InterPro" id="IPR036097">
    <property type="entry name" value="HisK_dim/P_sf"/>
</dbReference>
<dbReference type="CDD" id="cd00082">
    <property type="entry name" value="HisKA"/>
    <property type="match status" value="1"/>
</dbReference>
<feature type="region of interest" description="Disordered" evidence="6">
    <location>
        <begin position="1"/>
        <end position="23"/>
    </location>
</feature>
<dbReference type="InterPro" id="IPR000014">
    <property type="entry name" value="PAS"/>
</dbReference>
<dbReference type="InterPro" id="IPR035965">
    <property type="entry name" value="PAS-like_dom_sf"/>
</dbReference>
<evidence type="ECO:0000259" key="7">
    <source>
        <dbReference type="PROSITE" id="PS50109"/>
    </source>
</evidence>
<gene>
    <name evidence="11" type="ORF">DB32_000281</name>
</gene>
<dbReference type="SUPFAM" id="SSF55785">
    <property type="entry name" value="PYP-like sensor domain (PAS domain)"/>
    <property type="match status" value="1"/>
</dbReference>
<dbReference type="EMBL" id="CP011125">
    <property type="protein sequence ID" value="AKF03132.1"/>
    <property type="molecule type" value="Genomic_DNA"/>
</dbReference>
<evidence type="ECO:0000256" key="4">
    <source>
        <dbReference type="PROSITE-ProRule" id="PRU00169"/>
    </source>
</evidence>
<dbReference type="InterPro" id="IPR001610">
    <property type="entry name" value="PAC"/>
</dbReference>
<dbReference type="InterPro" id="IPR013656">
    <property type="entry name" value="PAS_4"/>
</dbReference>
<dbReference type="InterPro" id="IPR003661">
    <property type="entry name" value="HisK_dim/P_dom"/>
</dbReference>
<keyword evidence="5" id="KW-0175">Coiled coil</keyword>
<dbReference type="SUPFAM" id="SSF52172">
    <property type="entry name" value="CheY-like"/>
    <property type="match status" value="1"/>
</dbReference>
<dbReference type="InterPro" id="IPR000700">
    <property type="entry name" value="PAS-assoc_C"/>
</dbReference>
<dbReference type="Gene3D" id="3.30.565.10">
    <property type="entry name" value="Histidine kinase-like ATPase, C-terminal domain"/>
    <property type="match status" value="1"/>
</dbReference>
<evidence type="ECO:0000313" key="12">
    <source>
        <dbReference type="Proteomes" id="UP000034883"/>
    </source>
</evidence>
<keyword evidence="11" id="KW-0808">Transferase</keyword>
<dbReference type="SMART" id="SM00091">
    <property type="entry name" value="PAS"/>
    <property type="match status" value="2"/>
</dbReference>
<dbReference type="KEGG" id="samy:DB32_000281"/>
<name>A0A0F6YF19_9BACT</name>
<evidence type="ECO:0000259" key="10">
    <source>
        <dbReference type="PROSITE" id="PS50113"/>
    </source>
</evidence>
<dbReference type="InterPro" id="IPR005467">
    <property type="entry name" value="His_kinase_dom"/>
</dbReference>
<evidence type="ECO:0000256" key="1">
    <source>
        <dbReference type="ARBA" id="ARBA00000085"/>
    </source>
</evidence>
<dbReference type="PROSITE" id="PS50109">
    <property type="entry name" value="HIS_KIN"/>
    <property type="match status" value="1"/>
</dbReference>
<evidence type="ECO:0000256" key="5">
    <source>
        <dbReference type="SAM" id="Coils"/>
    </source>
</evidence>
<feature type="domain" description="Response regulatory" evidence="8">
    <location>
        <begin position="551"/>
        <end position="666"/>
    </location>
</feature>
<feature type="modified residue" description="4-aspartylphosphate" evidence="4">
    <location>
        <position position="601"/>
    </location>
</feature>
<dbReference type="SMART" id="SM00387">
    <property type="entry name" value="HATPase_c"/>
    <property type="match status" value="1"/>
</dbReference>
<reference evidence="11 12" key="1">
    <citation type="submission" date="2015-03" db="EMBL/GenBank/DDBJ databases">
        <title>Genome assembly of Sandaracinus amylolyticus DSM 53668.</title>
        <authorList>
            <person name="Sharma G."/>
            <person name="Subramanian S."/>
        </authorList>
    </citation>
    <scope>NUCLEOTIDE SEQUENCE [LARGE SCALE GENOMIC DNA]</scope>
    <source>
        <strain evidence="11 12">DSM 53668</strain>
    </source>
</reference>
<dbReference type="InterPro" id="IPR011006">
    <property type="entry name" value="CheY-like_superfamily"/>
</dbReference>
<dbReference type="PROSITE" id="PS50110">
    <property type="entry name" value="RESPONSE_REGULATORY"/>
    <property type="match status" value="1"/>
</dbReference>
<protein>
    <recommendedName>
        <fullName evidence="2">histidine kinase</fullName>
        <ecNumber evidence="2">2.7.13.3</ecNumber>
    </recommendedName>
</protein>
<dbReference type="Proteomes" id="UP000034883">
    <property type="component" value="Chromosome"/>
</dbReference>
<feature type="coiled-coil region" evidence="5">
    <location>
        <begin position="261"/>
        <end position="298"/>
    </location>
</feature>
<feature type="domain" description="Histidine kinase" evidence="7">
    <location>
        <begin position="307"/>
        <end position="530"/>
    </location>
</feature>
<dbReference type="NCBIfam" id="TIGR00229">
    <property type="entry name" value="sensory_box"/>
    <property type="match status" value="1"/>
</dbReference>
<dbReference type="SMART" id="SM00448">
    <property type="entry name" value="REC"/>
    <property type="match status" value="1"/>
</dbReference>
<comment type="catalytic activity">
    <reaction evidence="1">
        <text>ATP + protein L-histidine = ADP + protein N-phospho-L-histidine.</text>
        <dbReference type="EC" id="2.7.13.3"/>
    </reaction>
</comment>
<feature type="domain" description="PAC" evidence="10">
    <location>
        <begin position="196"/>
        <end position="248"/>
    </location>
</feature>
<organism evidence="11 12">
    <name type="scientific">Sandaracinus amylolyticus</name>
    <dbReference type="NCBI Taxonomy" id="927083"/>
    <lineage>
        <taxon>Bacteria</taxon>
        <taxon>Pseudomonadati</taxon>
        <taxon>Myxococcota</taxon>
        <taxon>Polyangia</taxon>
        <taxon>Polyangiales</taxon>
        <taxon>Sandaracinaceae</taxon>
        <taxon>Sandaracinus</taxon>
    </lineage>
</organism>
<dbReference type="InterPro" id="IPR004358">
    <property type="entry name" value="Sig_transdc_His_kin-like_C"/>
</dbReference>
<keyword evidence="12" id="KW-1185">Reference proteome</keyword>
<dbReference type="PRINTS" id="PR00344">
    <property type="entry name" value="BCTRLSENSOR"/>
</dbReference>
<dbReference type="EC" id="2.7.13.3" evidence="2"/>
<dbReference type="CDD" id="cd00130">
    <property type="entry name" value="PAS"/>
    <property type="match status" value="1"/>
</dbReference>
<dbReference type="STRING" id="927083.DB32_000281"/>
<dbReference type="GO" id="GO:0000155">
    <property type="term" value="F:phosphorelay sensor kinase activity"/>
    <property type="evidence" value="ECO:0007669"/>
    <property type="project" value="InterPro"/>
</dbReference>
<keyword evidence="3 4" id="KW-0597">Phosphoprotein</keyword>
<dbReference type="InterPro" id="IPR001789">
    <property type="entry name" value="Sig_transdc_resp-reg_receiver"/>
</dbReference>
<dbReference type="SMART" id="SM00086">
    <property type="entry name" value="PAC"/>
    <property type="match status" value="1"/>
</dbReference>
<evidence type="ECO:0000256" key="2">
    <source>
        <dbReference type="ARBA" id="ARBA00012438"/>
    </source>
</evidence>
<sequence>MAVAREPLAELAARSSTPSSVIEAEPDGTLRIIAANDAAGELGGAGSGAALEGRTIAEVSPRSIAPLRDALARGARTTVPGVVLEGGRVFDVELIPLSPTRIGLSMHETTREQRARHALELTTRELQDLYDRAPIGYHSIDRHGVFRRINDTELRWLGYTRDEIVGVRRFVDLLTPESREQFERTFDRFIERGETSNLQFDMVRKDGSLLPVLLHATAVYDASGAFVASRSTVLDVTERRRAEEREREVWTQIEHHLELGTEELRAANEGLRAEIAAREQAQAALAQTEVQLRQALKMEAVGRLAGGVAHDFNNMLSVILIFTELALGEMAVDDARRGDLEQVRGAAVRATELTRQLLAFSRQQVLDARPILVDDVIAGLERLLQRLIGEQVGLSTTLGARGTRILADVGQIEQVIVNLAVNARDAMPRGGRLRIETGVVDLDDDYAASHHGVRAGRYVVIAVSDTGVGMSKETLDRAFEPFFTTKEPGKGTGLGLSTVYGIVAQSGGHVWAYSEVGLGTTIKVYLPVVEHDSGAGDARSGLAHARGGSETILLVEDDPLVRAAARRILARSGYLVVEASAPAEALSLASGLARVDALLTDVVMPELTGPELADRLRVSRPDLPVVYMSGYLDVDVVGPRVLEERARFVQKPLTNEALLRAVRDAIDRR</sequence>
<dbReference type="PROSITE" id="PS50112">
    <property type="entry name" value="PAS"/>
    <property type="match status" value="1"/>
</dbReference>
<keyword evidence="11" id="KW-0418">Kinase</keyword>
<dbReference type="SUPFAM" id="SSF47384">
    <property type="entry name" value="Homodimeric domain of signal transducing histidine kinase"/>
    <property type="match status" value="1"/>
</dbReference>
<dbReference type="Gene3D" id="3.30.450.20">
    <property type="entry name" value="PAS domain"/>
    <property type="match status" value="1"/>
</dbReference>
<evidence type="ECO:0000256" key="6">
    <source>
        <dbReference type="SAM" id="MobiDB-lite"/>
    </source>
</evidence>
<dbReference type="InterPro" id="IPR003594">
    <property type="entry name" value="HATPase_dom"/>
</dbReference>
<dbReference type="Pfam" id="PF08448">
    <property type="entry name" value="PAS_4"/>
    <property type="match status" value="1"/>
</dbReference>
<dbReference type="Pfam" id="PF02518">
    <property type="entry name" value="HATPase_c"/>
    <property type="match status" value="1"/>
</dbReference>
<dbReference type="Gene3D" id="1.10.287.130">
    <property type="match status" value="1"/>
</dbReference>
<dbReference type="PANTHER" id="PTHR43065">
    <property type="entry name" value="SENSOR HISTIDINE KINASE"/>
    <property type="match status" value="1"/>
</dbReference>
<feature type="domain" description="PAS" evidence="9">
    <location>
        <begin position="122"/>
        <end position="193"/>
    </location>
</feature>
<dbReference type="AlphaFoldDB" id="A0A0F6YF19"/>
<evidence type="ECO:0000259" key="9">
    <source>
        <dbReference type="PROSITE" id="PS50112"/>
    </source>
</evidence>